<comment type="caution">
    <text evidence="2">The sequence shown here is derived from an EMBL/GenBank/DDBJ whole genome shotgun (WGS) entry which is preliminary data.</text>
</comment>
<gene>
    <name evidence="2" type="ORF">CYMTET_24698</name>
</gene>
<dbReference type="EMBL" id="LGRX02012877">
    <property type="protein sequence ID" value="KAK3266700.1"/>
    <property type="molecule type" value="Genomic_DNA"/>
</dbReference>
<evidence type="ECO:0000313" key="3">
    <source>
        <dbReference type="Proteomes" id="UP001190700"/>
    </source>
</evidence>
<dbReference type="Proteomes" id="UP001190700">
    <property type="component" value="Unassembled WGS sequence"/>
</dbReference>
<feature type="region of interest" description="Disordered" evidence="1">
    <location>
        <begin position="166"/>
        <end position="198"/>
    </location>
</feature>
<protein>
    <submittedName>
        <fullName evidence="2">Uncharacterized protein</fullName>
    </submittedName>
</protein>
<proteinExistence type="predicted"/>
<feature type="compositionally biased region" description="Pro residues" evidence="1">
    <location>
        <begin position="173"/>
        <end position="183"/>
    </location>
</feature>
<evidence type="ECO:0000313" key="2">
    <source>
        <dbReference type="EMBL" id="KAK3266700.1"/>
    </source>
</evidence>
<name>A0AAE0FW60_9CHLO</name>
<evidence type="ECO:0000256" key="1">
    <source>
        <dbReference type="SAM" id="MobiDB-lite"/>
    </source>
</evidence>
<keyword evidence="3" id="KW-1185">Reference proteome</keyword>
<accession>A0AAE0FW60</accession>
<sequence length="198" mass="20711">MTERRTADEDGLPRNNPLVEKGGYIFAATPLPLGGNWSQSISHNVAVHKGTGQAIPLCGNEECMVSRLRHWYRDCPRGGKRANGAHAFVTEDVDHDFVFAVYFQTAAIDTGDNDNFQAACLLAGGKPEIIEDISTNQVLPTGGDTHMGVCTVGGAPQRVNINGFKNSVAATPSPTPPPPPPPAEVTDGPPSAVGGVGG</sequence>
<dbReference type="AlphaFoldDB" id="A0AAE0FW60"/>
<reference evidence="2 3" key="1">
    <citation type="journal article" date="2015" name="Genome Biol. Evol.">
        <title>Comparative Genomics of a Bacterivorous Green Alga Reveals Evolutionary Causalities and Consequences of Phago-Mixotrophic Mode of Nutrition.</title>
        <authorList>
            <person name="Burns J.A."/>
            <person name="Paasch A."/>
            <person name="Narechania A."/>
            <person name="Kim E."/>
        </authorList>
    </citation>
    <scope>NUCLEOTIDE SEQUENCE [LARGE SCALE GENOMIC DNA]</scope>
    <source>
        <strain evidence="2 3">PLY_AMNH</strain>
    </source>
</reference>
<organism evidence="2 3">
    <name type="scientific">Cymbomonas tetramitiformis</name>
    <dbReference type="NCBI Taxonomy" id="36881"/>
    <lineage>
        <taxon>Eukaryota</taxon>
        <taxon>Viridiplantae</taxon>
        <taxon>Chlorophyta</taxon>
        <taxon>Pyramimonadophyceae</taxon>
        <taxon>Pyramimonadales</taxon>
        <taxon>Pyramimonadaceae</taxon>
        <taxon>Cymbomonas</taxon>
    </lineage>
</organism>